<evidence type="ECO:0000313" key="15">
    <source>
        <dbReference type="EMBL" id="SIS78224.1"/>
    </source>
</evidence>
<evidence type="ECO:0000256" key="10">
    <source>
        <dbReference type="ARBA" id="ARBA00038489"/>
    </source>
</evidence>
<dbReference type="Gene3D" id="3.40.30.10">
    <property type="entry name" value="Glutaredoxin"/>
    <property type="match status" value="1"/>
</dbReference>
<proteinExistence type="inferred from homology"/>
<evidence type="ECO:0000256" key="1">
    <source>
        <dbReference type="ARBA" id="ARBA00003330"/>
    </source>
</evidence>
<evidence type="ECO:0000256" key="3">
    <source>
        <dbReference type="ARBA" id="ARBA00013017"/>
    </source>
</evidence>
<dbReference type="GO" id="GO:0034599">
    <property type="term" value="P:cellular response to oxidative stress"/>
    <property type="evidence" value="ECO:0007669"/>
    <property type="project" value="TreeGrafter"/>
</dbReference>
<gene>
    <name evidence="15" type="ORF">SAMN05421799_10436</name>
</gene>
<evidence type="ECO:0000256" key="5">
    <source>
        <dbReference type="ARBA" id="ARBA00022862"/>
    </source>
</evidence>
<organism evidence="15 16">
    <name type="scientific">Alicyclobacillus vulcanalis</name>
    <dbReference type="NCBI Taxonomy" id="252246"/>
    <lineage>
        <taxon>Bacteria</taxon>
        <taxon>Bacillati</taxon>
        <taxon>Bacillota</taxon>
        <taxon>Bacilli</taxon>
        <taxon>Bacillales</taxon>
        <taxon>Alicyclobacillaceae</taxon>
        <taxon>Alicyclobacillus</taxon>
    </lineage>
</organism>
<keyword evidence="6" id="KW-0560">Oxidoreductase</keyword>
<evidence type="ECO:0000256" key="4">
    <source>
        <dbReference type="ARBA" id="ARBA00022559"/>
    </source>
</evidence>
<dbReference type="FunFam" id="3.40.30.10:FF:000007">
    <property type="entry name" value="Thioredoxin-dependent thiol peroxidase"/>
    <property type="match status" value="1"/>
</dbReference>
<comment type="similarity">
    <text evidence="10">Belongs to the peroxiredoxin family. BCP/PrxQ subfamily.</text>
</comment>
<comment type="subunit">
    <text evidence="2">Monomer.</text>
</comment>
<evidence type="ECO:0000256" key="7">
    <source>
        <dbReference type="ARBA" id="ARBA00023157"/>
    </source>
</evidence>
<dbReference type="GO" id="GO:0008379">
    <property type="term" value="F:thioredoxin peroxidase activity"/>
    <property type="evidence" value="ECO:0007669"/>
    <property type="project" value="TreeGrafter"/>
</dbReference>
<keyword evidence="7" id="KW-1015">Disulfide bond</keyword>
<comment type="function">
    <text evidence="1">Thiol-specific peroxidase that catalyzes the reduction of hydrogen peroxide and organic hydroperoxides to water and alcohols, respectively. Plays a role in cell protection against oxidative stress by detoxifying peroxides and as sensor of hydrogen peroxide-mediated signaling events.</text>
</comment>
<reference evidence="16" key="1">
    <citation type="submission" date="2017-01" db="EMBL/GenBank/DDBJ databases">
        <authorList>
            <person name="Varghese N."/>
            <person name="Submissions S."/>
        </authorList>
    </citation>
    <scope>NUCLEOTIDE SEQUENCE [LARGE SCALE GENOMIC DNA]</scope>
    <source>
        <strain evidence="16">DSM 16176</strain>
    </source>
</reference>
<name>A0A1N7LWQ1_9BACL</name>
<feature type="active site" description="Cysteine sulfenic acid (-SOH) intermediate; for peroxidase activity" evidence="13">
    <location>
        <position position="45"/>
    </location>
</feature>
<dbReference type="PANTHER" id="PTHR42801:SF4">
    <property type="entry name" value="AHPC_TSA FAMILY PROTEIN"/>
    <property type="match status" value="1"/>
</dbReference>
<dbReference type="EC" id="1.11.1.24" evidence="3"/>
<dbReference type="PIRSF" id="PIRSF000239">
    <property type="entry name" value="AHPC"/>
    <property type="match status" value="1"/>
</dbReference>
<dbReference type="SUPFAM" id="SSF52833">
    <property type="entry name" value="Thioredoxin-like"/>
    <property type="match status" value="1"/>
</dbReference>
<keyword evidence="8" id="KW-0676">Redox-active center</keyword>
<dbReference type="CDD" id="cd03017">
    <property type="entry name" value="PRX_BCP"/>
    <property type="match status" value="1"/>
</dbReference>
<dbReference type="RefSeq" id="WP_076346067.1">
    <property type="nucleotide sequence ID" value="NZ_FTOO01000004.1"/>
</dbReference>
<dbReference type="GO" id="GO:0045454">
    <property type="term" value="P:cell redox homeostasis"/>
    <property type="evidence" value="ECO:0007669"/>
    <property type="project" value="TreeGrafter"/>
</dbReference>
<dbReference type="AlphaFoldDB" id="A0A1N7LWQ1"/>
<keyword evidence="4" id="KW-0575">Peroxidase</keyword>
<feature type="domain" description="Thioredoxin" evidence="14">
    <location>
        <begin position="3"/>
        <end position="156"/>
    </location>
</feature>
<dbReference type="InterPro" id="IPR024706">
    <property type="entry name" value="Peroxiredoxin_AhpC-typ"/>
</dbReference>
<dbReference type="OrthoDB" id="9812811at2"/>
<evidence type="ECO:0000256" key="13">
    <source>
        <dbReference type="PIRSR" id="PIRSR000239-1"/>
    </source>
</evidence>
<comment type="catalytic activity">
    <reaction evidence="12">
        <text>a hydroperoxide + [thioredoxin]-dithiol = an alcohol + [thioredoxin]-disulfide + H2O</text>
        <dbReference type="Rhea" id="RHEA:62620"/>
        <dbReference type="Rhea" id="RHEA-COMP:10698"/>
        <dbReference type="Rhea" id="RHEA-COMP:10700"/>
        <dbReference type="ChEBI" id="CHEBI:15377"/>
        <dbReference type="ChEBI" id="CHEBI:29950"/>
        <dbReference type="ChEBI" id="CHEBI:30879"/>
        <dbReference type="ChEBI" id="CHEBI:35924"/>
        <dbReference type="ChEBI" id="CHEBI:50058"/>
        <dbReference type="EC" id="1.11.1.24"/>
    </reaction>
</comment>
<evidence type="ECO:0000256" key="9">
    <source>
        <dbReference type="ARBA" id="ARBA00032824"/>
    </source>
</evidence>
<dbReference type="InterPro" id="IPR013766">
    <property type="entry name" value="Thioredoxin_domain"/>
</dbReference>
<evidence type="ECO:0000256" key="8">
    <source>
        <dbReference type="ARBA" id="ARBA00023284"/>
    </source>
</evidence>
<dbReference type="EMBL" id="FTOO01000004">
    <property type="protein sequence ID" value="SIS78224.1"/>
    <property type="molecule type" value="Genomic_DNA"/>
</dbReference>
<sequence length="156" mass="17143">MALEVGVKAPEFSAESDAGDVVKLSDLRGKVVVLYFYPKDDTPGCTQEACAFRDLKSRFEEAGAVIYGVSRDDVKSHVKFRDKHGLNFPLLSDPEGAVCQAYDVLKEKNMYGRKTIGIERTTYVIDRDGTIAAVFPKVKVDGHADEVLAKVREIAG</sequence>
<evidence type="ECO:0000256" key="2">
    <source>
        <dbReference type="ARBA" id="ARBA00011245"/>
    </source>
</evidence>
<keyword evidence="5" id="KW-0049">Antioxidant</keyword>
<dbReference type="PROSITE" id="PS51352">
    <property type="entry name" value="THIOREDOXIN_2"/>
    <property type="match status" value="1"/>
</dbReference>
<dbReference type="InterPro" id="IPR050924">
    <property type="entry name" value="Peroxiredoxin_BCP/PrxQ"/>
</dbReference>
<accession>A0A1N7LWQ1</accession>
<keyword evidence="16" id="KW-1185">Reference proteome</keyword>
<dbReference type="PANTHER" id="PTHR42801">
    <property type="entry name" value="THIOREDOXIN-DEPENDENT PEROXIDE REDUCTASE"/>
    <property type="match status" value="1"/>
</dbReference>
<dbReference type="GO" id="GO:0005737">
    <property type="term" value="C:cytoplasm"/>
    <property type="evidence" value="ECO:0007669"/>
    <property type="project" value="TreeGrafter"/>
</dbReference>
<evidence type="ECO:0000313" key="16">
    <source>
        <dbReference type="Proteomes" id="UP000186156"/>
    </source>
</evidence>
<evidence type="ECO:0000259" key="14">
    <source>
        <dbReference type="PROSITE" id="PS51352"/>
    </source>
</evidence>
<evidence type="ECO:0000256" key="12">
    <source>
        <dbReference type="ARBA" id="ARBA00049091"/>
    </source>
</evidence>
<protein>
    <recommendedName>
        <fullName evidence="3">thioredoxin-dependent peroxiredoxin</fullName>
        <ecNumber evidence="3">1.11.1.24</ecNumber>
    </recommendedName>
    <alternativeName>
        <fullName evidence="11">Bacterioferritin comigratory protein</fullName>
    </alternativeName>
    <alternativeName>
        <fullName evidence="9">Thioredoxin peroxidase</fullName>
    </alternativeName>
</protein>
<dbReference type="Proteomes" id="UP000186156">
    <property type="component" value="Unassembled WGS sequence"/>
</dbReference>
<dbReference type="NCBIfam" id="NF006960">
    <property type="entry name" value="PRK09437.1"/>
    <property type="match status" value="1"/>
</dbReference>
<dbReference type="STRING" id="252246.SAMN05421799_10436"/>
<evidence type="ECO:0000256" key="6">
    <source>
        <dbReference type="ARBA" id="ARBA00023002"/>
    </source>
</evidence>
<dbReference type="Pfam" id="PF00578">
    <property type="entry name" value="AhpC-TSA"/>
    <property type="match status" value="1"/>
</dbReference>
<evidence type="ECO:0000256" key="11">
    <source>
        <dbReference type="ARBA" id="ARBA00041373"/>
    </source>
</evidence>
<dbReference type="InterPro" id="IPR036249">
    <property type="entry name" value="Thioredoxin-like_sf"/>
</dbReference>
<dbReference type="InterPro" id="IPR000866">
    <property type="entry name" value="AhpC/TSA"/>
</dbReference>